<organism evidence="9 10">
    <name type="scientific">Anoxybacteroides tepidamans</name>
    <dbReference type="NCBI Taxonomy" id="265948"/>
    <lineage>
        <taxon>Bacteria</taxon>
        <taxon>Bacillati</taxon>
        <taxon>Bacillota</taxon>
        <taxon>Bacilli</taxon>
        <taxon>Bacillales</taxon>
        <taxon>Anoxybacillaceae</taxon>
        <taxon>Anoxybacteroides</taxon>
    </lineage>
</organism>
<dbReference type="RefSeq" id="WP_183252606.1">
    <property type="nucleotide sequence ID" value="NZ_JACHEP010000004.1"/>
</dbReference>
<evidence type="ECO:0000313" key="10">
    <source>
        <dbReference type="Proteomes" id="UP000520011"/>
    </source>
</evidence>
<comment type="similarity">
    <text evidence="2">Belongs to the bacterial solute-binding protein SsuA/TauA family.</text>
</comment>
<name>A0A7W8IP45_9BACL</name>
<dbReference type="GO" id="GO:0005886">
    <property type="term" value="C:plasma membrane"/>
    <property type="evidence" value="ECO:0007669"/>
    <property type="project" value="UniProtKB-SubCell"/>
</dbReference>
<evidence type="ECO:0000256" key="3">
    <source>
        <dbReference type="ARBA" id="ARBA00022448"/>
    </source>
</evidence>
<dbReference type="AlphaFoldDB" id="A0A7W8IP45"/>
<evidence type="ECO:0000256" key="7">
    <source>
        <dbReference type="SAM" id="SignalP"/>
    </source>
</evidence>
<feature type="domain" description="Solute-binding protein family 3/N-terminal" evidence="8">
    <location>
        <begin position="40"/>
        <end position="266"/>
    </location>
</feature>
<keyword evidence="5" id="KW-0997">Cell inner membrane</keyword>
<keyword evidence="3" id="KW-0813">Transport</keyword>
<feature type="signal peptide" evidence="7">
    <location>
        <begin position="1"/>
        <end position="23"/>
    </location>
</feature>
<evidence type="ECO:0000313" key="9">
    <source>
        <dbReference type="EMBL" id="MBB5324140.1"/>
    </source>
</evidence>
<dbReference type="InterPro" id="IPR044527">
    <property type="entry name" value="NrtA/CpmA_ABC-bd_dom"/>
</dbReference>
<dbReference type="EMBL" id="JACHEP010000004">
    <property type="protein sequence ID" value="MBB5324140.1"/>
    <property type="molecule type" value="Genomic_DNA"/>
</dbReference>
<keyword evidence="4" id="KW-1003">Cell membrane</keyword>
<feature type="chain" id="PRO_5039102837" evidence="7">
    <location>
        <begin position="24"/>
        <end position="321"/>
    </location>
</feature>
<comment type="caution">
    <text evidence="9">The sequence shown here is derived from an EMBL/GenBank/DDBJ whole genome shotgun (WGS) entry which is preliminary data.</text>
</comment>
<dbReference type="SUPFAM" id="SSF53850">
    <property type="entry name" value="Periplasmic binding protein-like II"/>
    <property type="match status" value="1"/>
</dbReference>
<dbReference type="CDD" id="cd13553">
    <property type="entry name" value="PBP2_NrtA_CpmA_like"/>
    <property type="match status" value="1"/>
</dbReference>
<reference evidence="9 10" key="1">
    <citation type="submission" date="2020-08" db="EMBL/GenBank/DDBJ databases">
        <title>Genomic Encyclopedia of Type Strains, Phase IV (KMG-IV): sequencing the most valuable type-strain genomes for metagenomic binning, comparative biology and taxonomic classification.</title>
        <authorList>
            <person name="Goeker M."/>
        </authorList>
    </citation>
    <scope>NUCLEOTIDE SEQUENCE [LARGE SCALE GENOMIC DNA]</scope>
    <source>
        <strain evidence="9 10">DSM 16325</strain>
    </source>
</reference>
<dbReference type="SMART" id="SM00062">
    <property type="entry name" value="PBPb"/>
    <property type="match status" value="1"/>
</dbReference>
<dbReference type="PROSITE" id="PS51257">
    <property type="entry name" value="PROKAR_LIPOPROTEIN"/>
    <property type="match status" value="1"/>
</dbReference>
<dbReference type="InterPro" id="IPR001638">
    <property type="entry name" value="Solute-binding_3/MltF_N"/>
</dbReference>
<protein>
    <submittedName>
        <fullName evidence="9">NitT/TauT family transport system substrate-binding protein</fullName>
    </submittedName>
</protein>
<dbReference type="Gene3D" id="3.40.190.10">
    <property type="entry name" value="Periplasmic binding protein-like II"/>
    <property type="match status" value="2"/>
</dbReference>
<evidence type="ECO:0000256" key="6">
    <source>
        <dbReference type="ARBA" id="ARBA00023136"/>
    </source>
</evidence>
<evidence type="ECO:0000256" key="5">
    <source>
        <dbReference type="ARBA" id="ARBA00022519"/>
    </source>
</evidence>
<comment type="subcellular location">
    <subcellularLocation>
        <location evidence="1">Cell inner membrane</location>
    </subcellularLocation>
</comment>
<evidence type="ECO:0000256" key="2">
    <source>
        <dbReference type="ARBA" id="ARBA00010742"/>
    </source>
</evidence>
<dbReference type="Pfam" id="PF13379">
    <property type="entry name" value="NMT1_2"/>
    <property type="match status" value="1"/>
</dbReference>
<dbReference type="PANTHER" id="PTHR30024">
    <property type="entry name" value="ALIPHATIC SULFONATES-BINDING PROTEIN-RELATED"/>
    <property type="match status" value="1"/>
</dbReference>
<sequence length="321" mass="36012">MGNRKKNLLACLILISLVFILSACGTGGAKSTGSEREKPTIKIGYLPITHAVPLFYMEEEEFENFNLELVKFGSWPELMDALNTGQINGASVLISLAMYAKEQGIDLKAVALSHRDGNVLVVANNITSVQDLKGKNFAVPHKYSTHNVLLYQMLKKAGMKYEDVKVIELPPTEMPAALAEGRISGYVVAEPFGALSVSLGKGKVLYQDKEIWPNSVDCALVLRNDWIESDRELAQKFVNEFVKAGEEAEKKDDHIYELTSKYFNVEKDVLNLSLKWIEYDNLKIDEEAYEKLRESLIEMKLSKNPPTYKEFVDHSLIDGAK</sequence>
<proteinExistence type="inferred from homology"/>
<accession>A0A7W8IP45</accession>
<dbReference type="PANTHER" id="PTHR30024:SF43">
    <property type="entry name" value="BLL4572 PROTEIN"/>
    <property type="match status" value="1"/>
</dbReference>
<keyword evidence="6" id="KW-0472">Membrane</keyword>
<gene>
    <name evidence="9" type="ORF">HNQ34_001233</name>
</gene>
<evidence type="ECO:0000259" key="8">
    <source>
        <dbReference type="SMART" id="SM00062"/>
    </source>
</evidence>
<keyword evidence="10" id="KW-1185">Reference proteome</keyword>
<keyword evidence="7" id="KW-0732">Signal</keyword>
<evidence type="ECO:0000256" key="4">
    <source>
        <dbReference type="ARBA" id="ARBA00022475"/>
    </source>
</evidence>
<evidence type="ECO:0000256" key="1">
    <source>
        <dbReference type="ARBA" id="ARBA00004533"/>
    </source>
</evidence>
<dbReference type="Proteomes" id="UP000520011">
    <property type="component" value="Unassembled WGS sequence"/>
</dbReference>